<dbReference type="Proteomes" id="UP001519460">
    <property type="component" value="Unassembled WGS sequence"/>
</dbReference>
<organism evidence="1 2">
    <name type="scientific">Batillaria attramentaria</name>
    <dbReference type="NCBI Taxonomy" id="370345"/>
    <lineage>
        <taxon>Eukaryota</taxon>
        <taxon>Metazoa</taxon>
        <taxon>Spiralia</taxon>
        <taxon>Lophotrochozoa</taxon>
        <taxon>Mollusca</taxon>
        <taxon>Gastropoda</taxon>
        <taxon>Caenogastropoda</taxon>
        <taxon>Sorbeoconcha</taxon>
        <taxon>Cerithioidea</taxon>
        <taxon>Batillariidae</taxon>
        <taxon>Batillaria</taxon>
    </lineage>
</organism>
<dbReference type="EMBL" id="JACVVK020000342">
    <property type="protein sequence ID" value="KAK7477752.1"/>
    <property type="molecule type" value="Genomic_DNA"/>
</dbReference>
<evidence type="ECO:0000313" key="1">
    <source>
        <dbReference type="EMBL" id="KAK7477752.1"/>
    </source>
</evidence>
<proteinExistence type="predicted"/>
<evidence type="ECO:0000313" key="2">
    <source>
        <dbReference type="Proteomes" id="UP001519460"/>
    </source>
</evidence>
<gene>
    <name evidence="1" type="ORF">BaRGS_00031040</name>
</gene>
<accession>A0ABD0JT42</accession>
<protein>
    <submittedName>
        <fullName evidence="1">Uncharacterized protein</fullName>
    </submittedName>
</protein>
<name>A0ABD0JT42_9CAEN</name>
<sequence>MLQLLQTTYCDSGFQTSANVTRPCFERQLSLHPSKVNITCVRRHALTKCSLRRTCALQTVLVRKRGQRTRERGANNIGEKEQLKSHTAACYADLPVADGDSLYSAKARTGGPAVRMAEMKDIG</sequence>
<dbReference type="AlphaFoldDB" id="A0ABD0JT42"/>
<comment type="caution">
    <text evidence="1">The sequence shown here is derived from an EMBL/GenBank/DDBJ whole genome shotgun (WGS) entry which is preliminary data.</text>
</comment>
<keyword evidence="2" id="KW-1185">Reference proteome</keyword>
<reference evidence="1 2" key="1">
    <citation type="journal article" date="2023" name="Sci. Data">
        <title>Genome assembly of the Korean intertidal mud-creeper Batillaria attramentaria.</title>
        <authorList>
            <person name="Patra A.K."/>
            <person name="Ho P.T."/>
            <person name="Jun S."/>
            <person name="Lee S.J."/>
            <person name="Kim Y."/>
            <person name="Won Y.J."/>
        </authorList>
    </citation>
    <scope>NUCLEOTIDE SEQUENCE [LARGE SCALE GENOMIC DNA]</scope>
    <source>
        <strain evidence="1">Wonlab-2016</strain>
    </source>
</reference>